<evidence type="ECO:0000256" key="1">
    <source>
        <dbReference type="ARBA" id="ARBA00009023"/>
    </source>
</evidence>
<name>A0A4D7AP36_9FIRM</name>
<evidence type="ECO:0000313" key="5">
    <source>
        <dbReference type="EMBL" id="QCI59275.1"/>
    </source>
</evidence>
<dbReference type="PROSITE" id="PS51257">
    <property type="entry name" value="PROKAR_LIPOPROTEIN"/>
    <property type="match status" value="1"/>
</dbReference>
<keyword evidence="3 4" id="KW-0732">Signal</keyword>
<dbReference type="KEGG" id="obj:EIO64_08580"/>
<evidence type="ECO:0000256" key="4">
    <source>
        <dbReference type="SAM" id="SignalP"/>
    </source>
</evidence>
<dbReference type="PANTHER" id="PTHR33376:SF7">
    <property type="entry name" value="C4-DICARBOXYLATE-BINDING PROTEIN DCTB"/>
    <property type="match status" value="1"/>
</dbReference>
<proteinExistence type="inferred from homology"/>
<organism evidence="5 6">
    <name type="scientific">Dysosmobacter welbionis</name>
    <dbReference type="NCBI Taxonomy" id="2093857"/>
    <lineage>
        <taxon>Bacteria</taxon>
        <taxon>Bacillati</taxon>
        <taxon>Bacillota</taxon>
        <taxon>Clostridia</taxon>
        <taxon>Eubacteriales</taxon>
        <taxon>Oscillospiraceae</taxon>
        <taxon>Dysosmobacter</taxon>
    </lineage>
</organism>
<protein>
    <submittedName>
        <fullName evidence="5">TRAP transporter substrate-binding protein DctP</fullName>
    </submittedName>
</protein>
<feature type="chain" id="PRO_5039665248" evidence="4">
    <location>
        <begin position="23"/>
        <end position="356"/>
    </location>
</feature>
<accession>A0A4D7AP36</accession>
<dbReference type="AlphaFoldDB" id="A0A4D7AP36"/>
<dbReference type="NCBIfam" id="NF037995">
    <property type="entry name" value="TRAP_S1"/>
    <property type="match status" value="1"/>
</dbReference>
<evidence type="ECO:0000256" key="2">
    <source>
        <dbReference type="ARBA" id="ARBA00022448"/>
    </source>
</evidence>
<evidence type="ECO:0000313" key="6">
    <source>
        <dbReference type="Proteomes" id="UP000298642"/>
    </source>
</evidence>
<dbReference type="EMBL" id="CP034413">
    <property type="protein sequence ID" value="QCI59275.1"/>
    <property type="molecule type" value="Genomic_DNA"/>
</dbReference>
<keyword evidence="2" id="KW-0813">Transport</keyword>
<dbReference type="PANTHER" id="PTHR33376">
    <property type="match status" value="1"/>
</dbReference>
<dbReference type="Proteomes" id="UP000298642">
    <property type="component" value="Chromosome"/>
</dbReference>
<feature type="signal peptide" evidence="4">
    <location>
        <begin position="1"/>
        <end position="22"/>
    </location>
</feature>
<keyword evidence="6" id="KW-1185">Reference proteome</keyword>
<evidence type="ECO:0000256" key="3">
    <source>
        <dbReference type="ARBA" id="ARBA00022729"/>
    </source>
</evidence>
<reference evidence="6" key="1">
    <citation type="submission" date="2018-12" db="EMBL/GenBank/DDBJ databases">
        <title>Dusodibacter welbiota gen. nov., sp. nov., isolated from human faeces and emended description of the Oscillibacter genus.</title>
        <authorList>
            <person name="Le Roy T."/>
            <person name="Van der Smissen P."/>
            <person name="Delzenne N."/>
            <person name="Muccioli G."/>
            <person name="Collet J.F."/>
            <person name="Cani P.D."/>
        </authorList>
    </citation>
    <scope>NUCLEOTIDE SEQUENCE [LARGE SCALE GENOMIC DNA]</scope>
    <source>
        <strain evidence="6">J115</strain>
    </source>
</reference>
<dbReference type="InterPro" id="IPR018389">
    <property type="entry name" value="DctP_fam"/>
</dbReference>
<dbReference type="GO" id="GO:0055085">
    <property type="term" value="P:transmembrane transport"/>
    <property type="evidence" value="ECO:0007669"/>
    <property type="project" value="InterPro"/>
</dbReference>
<dbReference type="RefSeq" id="WP_119311724.1">
    <property type="nucleotide sequence ID" value="NZ_CP034413.3"/>
</dbReference>
<dbReference type="Gene3D" id="3.40.190.170">
    <property type="entry name" value="Bacterial extracellular solute-binding protein, family 7"/>
    <property type="match status" value="1"/>
</dbReference>
<dbReference type="InterPro" id="IPR038404">
    <property type="entry name" value="TRAP_DctP_sf"/>
</dbReference>
<comment type="similarity">
    <text evidence="1">Belongs to the bacterial solute-binding protein 7 family.</text>
</comment>
<sequence>MNKTWKELLCMVLSAVMVLGLAACGSSKAEASAGDGDSTSGDTAADSIVLKMSTAQPEEHIASQTALRFADLIEQGTNGAVTVKMYFANSLGAQDVIVQGLMDGSIDLSLEFIDSTYNPVFEVQSLPFIASNFDEMEYIFSPGSQVYSLVDKGFSDIGIKLLGVYCEGLTGVSCKNMPESYNTWDQKKEPIRVWNSAVAKAGMTAMGYNTVAMTWSDTYSSIQTGIVNGSVGQTSLGVYTNLRDVVNYFIPYNFGAEFVHLAMSSTSWGKLTADQQKVVQDAATQVCKEIFDSAEQTEADGFAMLKEAGIEVLELSDADRSAIAQHVREEVWPAQEEILGKEAMDAIYADLKACAK</sequence>
<dbReference type="GeneID" id="89523062"/>
<dbReference type="Pfam" id="PF03480">
    <property type="entry name" value="DctP"/>
    <property type="match status" value="1"/>
</dbReference>
<gene>
    <name evidence="5" type="primary">dctP</name>
    <name evidence="5" type="ORF">EIO64_08580</name>
</gene>